<dbReference type="EMBL" id="JRES01000987">
    <property type="protein sequence ID" value="KNC26403.1"/>
    <property type="molecule type" value="Genomic_DNA"/>
</dbReference>
<evidence type="ECO:0000256" key="1">
    <source>
        <dbReference type="SAM" id="SignalP"/>
    </source>
</evidence>
<evidence type="ECO:0008006" key="4">
    <source>
        <dbReference type="Google" id="ProtNLM"/>
    </source>
</evidence>
<dbReference type="Proteomes" id="UP000037069">
    <property type="component" value="Unassembled WGS sequence"/>
</dbReference>
<keyword evidence="3" id="KW-1185">Reference proteome</keyword>
<comment type="caution">
    <text evidence="2">The sequence shown here is derived from an EMBL/GenBank/DDBJ whole genome shotgun (WGS) entry which is preliminary data.</text>
</comment>
<accession>A0A0L0C231</accession>
<proteinExistence type="predicted"/>
<dbReference type="PROSITE" id="PS51257">
    <property type="entry name" value="PROKAR_LIPOPROTEIN"/>
    <property type="match status" value="1"/>
</dbReference>
<keyword evidence="1" id="KW-0732">Signal</keyword>
<protein>
    <recommendedName>
        <fullName evidence="4">Protein TsetseEP domain-containing protein</fullName>
    </recommendedName>
</protein>
<gene>
    <name evidence="2" type="ORF">FF38_03339</name>
</gene>
<feature type="signal peptide" evidence="1">
    <location>
        <begin position="1"/>
        <end position="19"/>
    </location>
</feature>
<dbReference type="OrthoDB" id="7983701at2759"/>
<name>A0A0L0C231_LUCCU</name>
<dbReference type="AlphaFoldDB" id="A0A0L0C231"/>
<evidence type="ECO:0000313" key="2">
    <source>
        <dbReference type="EMBL" id="KNC26403.1"/>
    </source>
</evidence>
<reference evidence="2 3" key="1">
    <citation type="journal article" date="2015" name="Nat. Commun.">
        <title>Lucilia cuprina genome unlocks parasitic fly biology to underpin future interventions.</title>
        <authorList>
            <person name="Anstead C.A."/>
            <person name="Korhonen P.K."/>
            <person name="Young N.D."/>
            <person name="Hall R.S."/>
            <person name="Jex A.R."/>
            <person name="Murali S.C."/>
            <person name="Hughes D.S."/>
            <person name="Lee S.F."/>
            <person name="Perry T."/>
            <person name="Stroehlein A.J."/>
            <person name="Ansell B.R."/>
            <person name="Breugelmans B."/>
            <person name="Hofmann A."/>
            <person name="Qu J."/>
            <person name="Dugan S."/>
            <person name="Lee S.L."/>
            <person name="Chao H."/>
            <person name="Dinh H."/>
            <person name="Han Y."/>
            <person name="Doddapaneni H.V."/>
            <person name="Worley K.C."/>
            <person name="Muzny D.M."/>
            <person name="Ioannidis P."/>
            <person name="Waterhouse R.M."/>
            <person name="Zdobnov E.M."/>
            <person name="James P.J."/>
            <person name="Bagnall N.H."/>
            <person name="Kotze A.C."/>
            <person name="Gibbs R.A."/>
            <person name="Richards S."/>
            <person name="Batterham P."/>
            <person name="Gasser R.B."/>
        </authorList>
    </citation>
    <scope>NUCLEOTIDE SEQUENCE [LARGE SCALE GENOMIC DNA]</scope>
    <source>
        <strain evidence="2 3">LS</strain>
        <tissue evidence="2">Full body</tissue>
    </source>
</reference>
<sequence>MNIKIITILFASILALSCGSDLSDFTTNVEKSTKTLGGVNCLTEAAFSVENVANDFIYDIEICNAKASAVVTELNNYSKTITHKTAKVIDADDNICNNAAYDDADASDIPSTACTNKMNTLMGNLYTAVSDTINYLATNSAIADSCSEIAANTLKLNLPILTEAVKMCGSTSF</sequence>
<feature type="chain" id="PRO_5005535658" description="Protein TsetseEP domain-containing protein" evidence="1">
    <location>
        <begin position="20"/>
        <end position="173"/>
    </location>
</feature>
<evidence type="ECO:0000313" key="3">
    <source>
        <dbReference type="Proteomes" id="UP000037069"/>
    </source>
</evidence>
<organism evidence="2 3">
    <name type="scientific">Lucilia cuprina</name>
    <name type="common">Green bottle fly</name>
    <name type="synonym">Australian sheep blowfly</name>
    <dbReference type="NCBI Taxonomy" id="7375"/>
    <lineage>
        <taxon>Eukaryota</taxon>
        <taxon>Metazoa</taxon>
        <taxon>Ecdysozoa</taxon>
        <taxon>Arthropoda</taxon>
        <taxon>Hexapoda</taxon>
        <taxon>Insecta</taxon>
        <taxon>Pterygota</taxon>
        <taxon>Neoptera</taxon>
        <taxon>Endopterygota</taxon>
        <taxon>Diptera</taxon>
        <taxon>Brachycera</taxon>
        <taxon>Muscomorpha</taxon>
        <taxon>Oestroidea</taxon>
        <taxon>Calliphoridae</taxon>
        <taxon>Luciliinae</taxon>
        <taxon>Lucilia</taxon>
    </lineage>
</organism>